<dbReference type="RefSeq" id="WP_092343957.1">
    <property type="nucleotide sequence ID" value="NZ_FNQN01000001.1"/>
</dbReference>
<evidence type="ECO:0000256" key="6">
    <source>
        <dbReference type="ARBA" id="ARBA00022989"/>
    </source>
</evidence>
<comment type="subcellular location">
    <subcellularLocation>
        <location evidence="1 8">Cell membrane</location>
        <topology evidence="1 8">Multi-pass membrane protein</topology>
    </subcellularLocation>
</comment>
<keyword evidence="7 8" id="KW-0472">Membrane</keyword>
<reference evidence="9 10" key="1">
    <citation type="submission" date="2016-10" db="EMBL/GenBank/DDBJ databases">
        <authorList>
            <person name="de Groot N.N."/>
        </authorList>
    </citation>
    <scope>NUCLEOTIDE SEQUENCE [LARGE SCALE GENOMIC DNA]</scope>
    <source>
        <strain evidence="9 10">DSM 7343</strain>
    </source>
</reference>
<dbReference type="OrthoDB" id="554695at2"/>
<accession>A0A1H3VI78</accession>
<organism evidence="9 10">
    <name type="scientific">Desulfuromusa kysingii</name>
    <dbReference type="NCBI Taxonomy" id="37625"/>
    <lineage>
        <taxon>Bacteria</taxon>
        <taxon>Pseudomonadati</taxon>
        <taxon>Thermodesulfobacteriota</taxon>
        <taxon>Desulfuromonadia</taxon>
        <taxon>Desulfuromonadales</taxon>
        <taxon>Geopsychrobacteraceae</taxon>
        <taxon>Desulfuromusa</taxon>
    </lineage>
</organism>
<keyword evidence="6 8" id="KW-1133">Transmembrane helix</keyword>
<keyword evidence="5 8" id="KW-0812">Transmembrane</keyword>
<dbReference type="STRING" id="37625.SAMN05660420_00077"/>
<comment type="similarity">
    <text evidence="2 8">Belongs to the 4-toluene sulfonate uptake permease (TSUP) (TC 2.A.102) family.</text>
</comment>
<evidence type="ECO:0000256" key="8">
    <source>
        <dbReference type="RuleBase" id="RU363041"/>
    </source>
</evidence>
<feature type="transmembrane region" description="Helical" evidence="8">
    <location>
        <begin position="187"/>
        <end position="217"/>
    </location>
</feature>
<dbReference type="InterPro" id="IPR052017">
    <property type="entry name" value="TSUP"/>
</dbReference>
<dbReference type="Pfam" id="PF01925">
    <property type="entry name" value="TauE"/>
    <property type="match status" value="1"/>
</dbReference>
<proteinExistence type="inferred from homology"/>
<feature type="transmembrane region" description="Helical" evidence="8">
    <location>
        <begin position="237"/>
        <end position="258"/>
    </location>
</feature>
<dbReference type="GO" id="GO:0005886">
    <property type="term" value="C:plasma membrane"/>
    <property type="evidence" value="ECO:0007669"/>
    <property type="project" value="UniProtKB-SubCell"/>
</dbReference>
<protein>
    <recommendedName>
        <fullName evidence="8">Probable membrane transporter protein</fullName>
    </recommendedName>
</protein>
<evidence type="ECO:0000256" key="4">
    <source>
        <dbReference type="ARBA" id="ARBA00022475"/>
    </source>
</evidence>
<dbReference type="AlphaFoldDB" id="A0A1H3VI78"/>
<feature type="transmembrane region" description="Helical" evidence="8">
    <location>
        <begin position="106"/>
        <end position="123"/>
    </location>
</feature>
<evidence type="ECO:0000256" key="1">
    <source>
        <dbReference type="ARBA" id="ARBA00004651"/>
    </source>
</evidence>
<dbReference type="PANTHER" id="PTHR30269:SF0">
    <property type="entry name" value="MEMBRANE TRANSPORTER PROTEIN YFCA-RELATED"/>
    <property type="match status" value="1"/>
</dbReference>
<evidence type="ECO:0000313" key="10">
    <source>
        <dbReference type="Proteomes" id="UP000199409"/>
    </source>
</evidence>
<evidence type="ECO:0000256" key="2">
    <source>
        <dbReference type="ARBA" id="ARBA00009142"/>
    </source>
</evidence>
<dbReference type="InterPro" id="IPR002781">
    <property type="entry name" value="TM_pro_TauE-like"/>
</dbReference>
<evidence type="ECO:0000256" key="7">
    <source>
        <dbReference type="ARBA" id="ARBA00023136"/>
    </source>
</evidence>
<feature type="transmembrane region" description="Helical" evidence="8">
    <location>
        <begin position="79"/>
        <end position="100"/>
    </location>
</feature>
<evidence type="ECO:0000256" key="3">
    <source>
        <dbReference type="ARBA" id="ARBA00022448"/>
    </source>
</evidence>
<dbReference type="PANTHER" id="PTHR30269">
    <property type="entry name" value="TRANSMEMBRANE PROTEIN YFCA"/>
    <property type="match status" value="1"/>
</dbReference>
<gene>
    <name evidence="9" type="ORF">SAMN05660420_00077</name>
</gene>
<keyword evidence="4 8" id="KW-1003">Cell membrane</keyword>
<dbReference type="EMBL" id="FNQN01000001">
    <property type="protein sequence ID" value="SDZ74470.1"/>
    <property type="molecule type" value="Genomic_DNA"/>
</dbReference>
<dbReference type="Proteomes" id="UP000199409">
    <property type="component" value="Unassembled WGS sequence"/>
</dbReference>
<keyword evidence="10" id="KW-1185">Reference proteome</keyword>
<sequence length="259" mass="27028">MEIVLTEQITFLGIFAVGLVAGSVDAIAGGGGLLTLPALLATGIPPINAIATAKLQSTAGTCSAAICYFRNGTFDLKPLLLALPCTLIGSISGVICLNYINPQFIHGLLPLLFIVVGGYFLLSPQVGDLDRRQRITPNMFAVLIGTSIGFYDGFLGPGTGTFLMAGFISLLGYNLRRATAATKVLNLTSNVAALALFICAGQVLWSYGLVMAAGQIIGGNIGARLAIGRGTGLIRPLVVSICLVMILKVWGVEMFHLLT</sequence>
<feature type="transmembrane region" description="Helical" evidence="8">
    <location>
        <begin position="157"/>
        <end position="175"/>
    </location>
</feature>
<name>A0A1H3VI78_9BACT</name>
<evidence type="ECO:0000256" key="5">
    <source>
        <dbReference type="ARBA" id="ARBA00022692"/>
    </source>
</evidence>
<keyword evidence="3" id="KW-0813">Transport</keyword>
<evidence type="ECO:0000313" key="9">
    <source>
        <dbReference type="EMBL" id="SDZ74470.1"/>
    </source>
</evidence>